<dbReference type="GO" id="GO:0005634">
    <property type="term" value="C:nucleus"/>
    <property type="evidence" value="ECO:0007669"/>
    <property type="project" value="InterPro"/>
</dbReference>
<organism evidence="10 11">
    <name type="scientific">Clunio marinus</name>
    <dbReference type="NCBI Taxonomy" id="568069"/>
    <lineage>
        <taxon>Eukaryota</taxon>
        <taxon>Metazoa</taxon>
        <taxon>Ecdysozoa</taxon>
        <taxon>Arthropoda</taxon>
        <taxon>Hexapoda</taxon>
        <taxon>Insecta</taxon>
        <taxon>Pterygota</taxon>
        <taxon>Neoptera</taxon>
        <taxon>Endopterygota</taxon>
        <taxon>Diptera</taxon>
        <taxon>Nematocera</taxon>
        <taxon>Chironomoidea</taxon>
        <taxon>Chironomidae</taxon>
        <taxon>Clunio</taxon>
    </lineage>
</organism>
<dbReference type="SMART" id="SM00355">
    <property type="entry name" value="ZnF_C2H2"/>
    <property type="match status" value="5"/>
</dbReference>
<evidence type="ECO:0000256" key="6">
    <source>
        <dbReference type="PROSITE-ProRule" id="PRU01263"/>
    </source>
</evidence>
<sequence length="437" mass="51573">MDLSWELCRLCGEYQIIDELQDIYDQELNISYRLEQSLKIILDDNELLPNLICKECVASVDQCYQFAVLVSSVQDRFSLYSHDQHEVGTFDFIAIEPEEQDSFYEDIQLKELEIKVERLDPSVIEQYKLKHNPSIEDKPVNKSVKSLSTKRRTNLNKRKRRIKFSLTTRKKCRNVPKRITRNSTEYPNRKLKENESSSESFDEVLSHHTNSSDSEEKIIRKLKKVNNKSKTDHNSRNKLKTLRKLRWKPRIKNKLLNPVEIPNSVRYSCDLCDKTFTRKDGISCHIMKEHAKKPLNIICEICAAGFHNMYYLRAHQTFKTNTRCTNHMNKYHSNKKSKKKTTKVYPCEICGKKLRTRTCHNRHMVIHTGDKPNKCMYCPRSFKHHSGFRYHIRAEHTGERPYLCPIKGCSETFIDNPNGRKHILVYHGLKDLKPILR</sequence>
<evidence type="ECO:0000313" key="11">
    <source>
        <dbReference type="Proteomes" id="UP000183832"/>
    </source>
</evidence>
<feature type="binding site" evidence="6">
    <location>
        <position position="56"/>
    </location>
    <ligand>
        <name>Zn(2+)</name>
        <dbReference type="ChEBI" id="CHEBI:29105"/>
    </ligand>
</feature>
<dbReference type="AlphaFoldDB" id="A0A1J1IZ36"/>
<feature type="domain" description="C2H2-type" evidence="8">
    <location>
        <begin position="345"/>
        <end position="372"/>
    </location>
</feature>
<evidence type="ECO:0000313" key="10">
    <source>
        <dbReference type="EMBL" id="CRL04954.1"/>
    </source>
</evidence>
<feature type="region of interest" description="Disordered" evidence="7">
    <location>
        <begin position="177"/>
        <end position="216"/>
    </location>
</feature>
<evidence type="ECO:0000259" key="8">
    <source>
        <dbReference type="PROSITE" id="PS50157"/>
    </source>
</evidence>
<dbReference type="SUPFAM" id="SSF57716">
    <property type="entry name" value="Glucocorticoid receptor-like (DNA-binding domain)"/>
    <property type="match status" value="1"/>
</dbReference>
<dbReference type="GO" id="GO:0008270">
    <property type="term" value="F:zinc ion binding"/>
    <property type="evidence" value="ECO:0007669"/>
    <property type="project" value="UniProtKB-UniRule"/>
</dbReference>
<dbReference type="PROSITE" id="PS50157">
    <property type="entry name" value="ZINC_FINGER_C2H2_2"/>
    <property type="match status" value="3"/>
</dbReference>
<evidence type="ECO:0000256" key="2">
    <source>
        <dbReference type="ARBA" id="ARBA00022737"/>
    </source>
</evidence>
<feature type="domain" description="ZAD" evidence="9">
    <location>
        <begin position="6"/>
        <end position="80"/>
    </location>
</feature>
<feature type="domain" description="C2H2-type" evidence="8">
    <location>
        <begin position="373"/>
        <end position="401"/>
    </location>
</feature>
<feature type="binding site" evidence="6">
    <location>
        <position position="53"/>
    </location>
    <ligand>
        <name>Zn(2+)</name>
        <dbReference type="ChEBI" id="CHEBI:29105"/>
    </ligand>
</feature>
<accession>A0A1J1IZ36</accession>
<keyword evidence="4 6" id="KW-0862">Zinc</keyword>
<dbReference type="InterPro" id="IPR012934">
    <property type="entry name" value="Znf_AD"/>
</dbReference>
<dbReference type="Pfam" id="PF07776">
    <property type="entry name" value="zf-AD"/>
    <property type="match status" value="1"/>
</dbReference>
<dbReference type="InterPro" id="IPR013087">
    <property type="entry name" value="Znf_C2H2_type"/>
</dbReference>
<protein>
    <submittedName>
        <fullName evidence="10">CLUMA_CG018282, isoform A</fullName>
    </submittedName>
</protein>
<proteinExistence type="predicted"/>
<evidence type="ECO:0000259" key="9">
    <source>
        <dbReference type="PROSITE" id="PS51915"/>
    </source>
</evidence>
<reference evidence="10 11" key="1">
    <citation type="submission" date="2015-04" db="EMBL/GenBank/DDBJ databases">
        <authorList>
            <person name="Syromyatnikov M.Y."/>
            <person name="Popov V.N."/>
        </authorList>
    </citation>
    <scope>NUCLEOTIDE SEQUENCE [LARGE SCALE GENOMIC DNA]</scope>
</reference>
<evidence type="ECO:0000256" key="3">
    <source>
        <dbReference type="ARBA" id="ARBA00022771"/>
    </source>
</evidence>
<evidence type="ECO:0000256" key="5">
    <source>
        <dbReference type="PROSITE-ProRule" id="PRU00042"/>
    </source>
</evidence>
<dbReference type="STRING" id="568069.A0A1J1IZ36"/>
<evidence type="ECO:0000256" key="1">
    <source>
        <dbReference type="ARBA" id="ARBA00022723"/>
    </source>
</evidence>
<feature type="domain" description="C2H2-type" evidence="8">
    <location>
        <begin position="267"/>
        <end position="294"/>
    </location>
</feature>
<dbReference type="PROSITE" id="PS00028">
    <property type="entry name" value="ZINC_FINGER_C2H2_1"/>
    <property type="match status" value="4"/>
</dbReference>
<dbReference type="PANTHER" id="PTHR24379">
    <property type="entry name" value="KRAB AND ZINC FINGER DOMAIN-CONTAINING"/>
    <property type="match status" value="1"/>
</dbReference>
<evidence type="ECO:0000256" key="4">
    <source>
        <dbReference type="ARBA" id="ARBA00022833"/>
    </source>
</evidence>
<keyword evidence="2" id="KW-0677">Repeat</keyword>
<dbReference type="PROSITE" id="PS51915">
    <property type="entry name" value="ZAD"/>
    <property type="match status" value="1"/>
</dbReference>
<dbReference type="EMBL" id="CVRI01000064">
    <property type="protein sequence ID" value="CRL04954.1"/>
    <property type="molecule type" value="Genomic_DNA"/>
</dbReference>
<keyword evidence="3 5" id="KW-0863">Zinc-finger</keyword>
<dbReference type="PANTHER" id="PTHR24379:SF121">
    <property type="entry name" value="C2H2-TYPE DOMAIN-CONTAINING PROTEIN"/>
    <property type="match status" value="1"/>
</dbReference>
<keyword evidence="1 6" id="KW-0479">Metal-binding</keyword>
<dbReference type="SUPFAM" id="SSF57667">
    <property type="entry name" value="beta-beta-alpha zinc fingers"/>
    <property type="match status" value="3"/>
</dbReference>
<name>A0A1J1IZ36_9DIPT</name>
<dbReference type="OrthoDB" id="30289at2759"/>
<feature type="binding site" evidence="6">
    <location>
        <position position="8"/>
    </location>
    <ligand>
        <name>Zn(2+)</name>
        <dbReference type="ChEBI" id="CHEBI:29105"/>
    </ligand>
</feature>
<feature type="binding site" evidence="6">
    <location>
        <position position="11"/>
    </location>
    <ligand>
        <name>Zn(2+)</name>
        <dbReference type="ChEBI" id="CHEBI:29105"/>
    </ligand>
</feature>
<dbReference type="Gene3D" id="3.40.1800.20">
    <property type="match status" value="1"/>
</dbReference>
<evidence type="ECO:0000256" key="7">
    <source>
        <dbReference type="SAM" id="MobiDB-lite"/>
    </source>
</evidence>
<dbReference type="InterPro" id="IPR036236">
    <property type="entry name" value="Znf_C2H2_sf"/>
</dbReference>
<keyword evidence="11" id="KW-1185">Reference proteome</keyword>
<gene>
    <name evidence="10" type="ORF">CLUMA_CG018282</name>
</gene>
<dbReference type="SMART" id="SM00868">
    <property type="entry name" value="zf-AD"/>
    <property type="match status" value="2"/>
</dbReference>
<dbReference type="Gene3D" id="3.30.160.60">
    <property type="entry name" value="Classic Zinc Finger"/>
    <property type="match status" value="4"/>
</dbReference>
<dbReference type="Proteomes" id="UP000183832">
    <property type="component" value="Unassembled WGS sequence"/>
</dbReference>